<dbReference type="InterPro" id="IPR008801">
    <property type="entry name" value="RALF"/>
</dbReference>
<keyword evidence="6" id="KW-1015">Disulfide bond</keyword>
<name>A0A6A3BBZ5_HIBSY</name>
<comment type="similarity">
    <text evidence="2">Belongs to the plant rapid alkalinization factor (RALF) family.</text>
</comment>
<keyword evidence="5" id="KW-0732">Signal</keyword>
<evidence type="ECO:0000313" key="7">
    <source>
        <dbReference type="EMBL" id="KAE8713128.1"/>
    </source>
</evidence>
<organism evidence="7 8">
    <name type="scientific">Hibiscus syriacus</name>
    <name type="common">Rose of Sharon</name>
    <dbReference type="NCBI Taxonomy" id="106335"/>
    <lineage>
        <taxon>Eukaryota</taxon>
        <taxon>Viridiplantae</taxon>
        <taxon>Streptophyta</taxon>
        <taxon>Embryophyta</taxon>
        <taxon>Tracheophyta</taxon>
        <taxon>Spermatophyta</taxon>
        <taxon>Magnoliopsida</taxon>
        <taxon>eudicotyledons</taxon>
        <taxon>Gunneridae</taxon>
        <taxon>Pentapetalae</taxon>
        <taxon>rosids</taxon>
        <taxon>malvids</taxon>
        <taxon>Malvales</taxon>
        <taxon>Malvaceae</taxon>
        <taxon>Malvoideae</taxon>
        <taxon>Hibiscus</taxon>
    </lineage>
</organism>
<dbReference type="EMBL" id="VEPZ02000880">
    <property type="protein sequence ID" value="KAE8713128.1"/>
    <property type="molecule type" value="Genomic_DNA"/>
</dbReference>
<evidence type="ECO:0000256" key="6">
    <source>
        <dbReference type="ARBA" id="ARBA00023157"/>
    </source>
</evidence>
<proteinExistence type="inferred from homology"/>
<evidence type="ECO:0000256" key="5">
    <source>
        <dbReference type="ARBA" id="ARBA00022729"/>
    </source>
</evidence>
<comment type="caution">
    <text evidence="7">The sequence shown here is derived from an EMBL/GenBank/DDBJ whole genome shotgun (WGS) entry which is preliminary data.</text>
</comment>
<evidence type="ECO:0000256" key="3">
    <source>
        <dbReference type="ARBA" id="ARBA00022525"/>
    </source>
</evidence>
<gene>
    <name evidence="7" type="ORF">F3Y22_tig00110214pilonHSYRG00020</name>
</gene>
<dbReference type="Pfam" id="PF05498">
    <property type="entry name" value="RALF"/>
    <property type="match status" value="1"/>
</dbReference>
<keyword evidence="4" id="KW-0372">Hormone</keyword>
<dbReference type="AlphaFoldDB" id="A0A6A3BBZ5"/>
<evidence type="ECO:0000256" key="2">
    <source>
        <dbReference type="ARBA" id="ARBA00009178"/>
    </source>
</evidence>
<evidence type="ECO:0000256" key="4">
    <source>
        <dbReference type="ARBA" id="ARBA00022702"/>
    </source>
</evidence>
<comment type="subcellular location">
    <subcellularLocation>
        <location evidence="1">Secreted</location>
    </subcellularLocation>
</comment>
<dbReference type="Proteomes" id="UP000436088">
    <property type="component" value="Unassembled WGS sequence"/>
</dbReference>
<dbReference type="GO" id="GO:0040008">
    <property type="term" value="P:regulation of growth"/>
    <property type="evidence" value="ECO:0007669"/>
    <property type="project" value="UniProtKB-ARBA"/>
</dbReference>
<keyword evidence="3" id="KW-0964">Secreted</keyword>
<evidence type="ECO:0000256" key="1">
    <source>
        <dbReference type="ARBA" id="ARBA00004613"/>
    </source>
</evidence>
<sequence>MENSIRKDLSLGILLTTFMILLNITIPSESKSVSELKHYFHGLENVTTIADNMEFEFLYSSNIERMLADQGESYVSPGALIAEETAVTKCSRGKPYQSCLPPPNVHKKDENCGGSVTRNPAMPVGQQQIVAEEILMIAAFRTPTARLRNKIAGLTPVPAEGERP</sequence>
<accession>A0A6A3BBZ5</accession>
<dbReference type="GO" id="GO:0005179">
    <property type="term" value="F:hormone activity"/>
    <property type="evidence" value="ECO:0007669"/>
    <property type="project" value="UniProtKB-KW"/>
</dbReference>
<dbReference type="GO" id="GO:0005576">
    <property type="term" value="C:extracellular region"/>
    <property type="evidence" value="ECO:0007669"/>
    <property type="project" value="UniProtKB-SubCell"/>
</dbReference>
<reference evidence="7" key="1">
    <citation type="submission" date="2019-09" db="EMBL/GenBank/DDBJ databases">
        <title>Draft genome information of white flower Hibiscus syriacus.</title>
        <authorList>
            <person name="Kim Y.-M."/>
        </authorList>
    </citation>
    <scope>NUCLEOTIDE SEQUENCE [LARGE SCALE GENOMIC DNA]</scope>
    <source>
        <strain evidence="7">YM2019G1</strain>
    </source>
</reference>
<keyword evidence="8" id="KW-1185">Reference proteome</keyword>
<evidence type="ECO:0000313" key="8">
    <source>
        <dbReference type="Proteomes" id="UP000436088"/>
    </source>
</evidence>
<protein>
    <submittedName>
        <fullName evidence="7">Uncharacterized protein</fullName>
    </submittedName>
</protein>